<comment type="caution">
    <text evidence="4">The sequence shown here is derived from an EMBL/GenBank/DDBJ whole genome shotgun (WGS) entry which is preliminary data.</text>
</comment>
<accession>A0ABP7CTM6</accession>
<dbReference type="PANTHER" id="PTHR35936:SF17">
    <property type="entry name" value="ARGININE-BINDING EXTRACELLULAR PROTEIN ARTP"/>
    <property type="match status" value="1"/>
</dbReference>
<evidence type="ECO:0000313" key="4">
    <source>
        <dbReference type="EMBL" id="GAA3696158.1"/>
    </source>
</evidence>
<dbReference type="Proteomes" id="UP001500752">
    <property type="component" value="Unassembled WGS sequence"/>
</dbReference>
<sequence length="279" mass="28967">MSKKTLAIAAVCASAALLLTGCTEAPTQAASGNCTPEWEFETIQDGKLVIAAVGTLPYVDIRPGSTEAGGIDGSFYTEFAKRACLTPEFRSLGGPAAVAAMTEGQADVAAGGWYATPARGESIGQTLPVWFNYNGIVSASGLGTVEELKGKTVGVVGGSVYVAPLEKAVGADHVRQYQSADAILQDLKAGRIEAGIGTAVELGHQVQARGETNLQVVVLDEDPKYPDLTQGGDVNFPHTKDNAALGDALEEYIADIQSNGTVERVLAEYGAGDPKYTTK</sequence>
<reference evidence="5" key="1">
    <citation type="journal article" date="2019" name="Int. J. Syst. Evol. Microbiol.">
        <title>The Global Catalogue of Microorganisms (GCM) 10K type strain sequencing project: providing services to taxonomists for standard genome sequencing and annotation.</title>
        <authorList>
            <consortium name="The Broad Institute Genomics Platform"/>
            <consortium name="The Broad Institute Genome Sequencing Center for Infectious Disease"/>
            <person name="Wu L."/>
            <person name="Ma J."/>
        </authorList>
    </citation>
    <scope>NUCLEOTIDE SEQUENCE [LARGE SCALE GENOMIC DNA]</scope>
    <source>
        <strain evidence="5">JCM 30742</strain>
    </source>
</reference>
<organism evidence="4 5">
    <name type="scientific">Arthrobacter ginkgonis</name>
    <dbReference type="NCBI Taxonomy" id="1630594"/>
    <lineage>
        <taxon>Bacteria</taxon>
        <taxon>Bacillati</taxon>
        <taxon>Actinomycetota</taxon>
        <taxon>Actinomycetes</taxon>
        <taxon>Micrococcales</taxon>
        <taxon>Micrococcaceae</taxon>
        <taxon>Arthrobacter</taxon>
    </lineage>
</organism>
<feature type="signal peptide" evidence="2">
    <location>
        <begin position="1"/>
        <end position="25"/>
    </location>
</feature>
<proteinExistence type="predicted"/>
<feature type="chain" id="PRO_5046060477" description="Solute-binding protein family 3/N-terminal domain-containing protein" evidence="2">
    <location>
        <begin position="26"/>
        <end position="279"/>
    </location>
</feature>
<dbReference type="PROSITE" id="PS51257">
    <property type="entry name" value="PROKAR_LIPOPROTEIN"/>
    <property type="match status" value="1"/>
</dbReference>
<keyword evidence="5" id="KW-1185">Reference proteome</keyword>
<dbReference type="InterPro" id="IPR001638">
    <property type="entry name" value="Solute-binding_3/MltF_N"/>
</dbReference>
<dbReference type="Gene3D" id="3.40.190.10">
    <property type="entry name" value="Periplasmic binding protein-like II"/>
    <property type="match status" value="2"/>
</dbReference>
<dbReference type="SUPFAM" id="SSF53850">
    <property type="entry name" value="Periplasmic binding protein-like II"/>
    <property type="match status" value="1"/>
</dbReference>
<dbReference type="PANTHER" id="PTHR35936">
    <property type="entry name" value="MEMBRANE-BOUND LYTIC MUREIN TRANSGLYCOSYLASE F"/>
    <property type="match status" value="1"/>
</dbReference>
<keyword evidence="1 2" id="KW-0732">Signal</keyword>
<gene>
    <name evidence="4" type="ORF">GCM10023081_36620</name>
</gene>
<dbReference type="Pfam" id="PF00497">
    <property type="entry name" value="SBP_bac_3"/>
    <property type="match status" value="1"/>
</dbReference>
<name>A0ABP7CTM6_9MICC</name>
<dbReference type="SMART" id="SM00062">
    <property type="entry name" value="PBPb"/>
    <property type="match status" value="1"/>
</dbReference>
<evidence type="ECO:0000256" key="1">
    <source>
        <dbReference type="ARBA" id="ARBA00022729"/>
    </source>
</evidence>
<protein>
    <recommendedName>
        <fullName evidence="3">Solute-binding protein family 3/N-terminal domain-containing protein</fullName>
    </recommendedName>
</protein>
<dbReference type="RefSeq" id="WP_345153069.1">
    <property type="nucleotide sequence ID" value="NZ_BAABEO010000024.1"/>
</dbReference>
<feature type="domain" description="Solute-binding protein family 3/N-terminal" evidence="3">
    <location>
        <begin position="47"/>
        <end position="273"/>
    </location>
</feature>
<evidence type="ECO:0000259" key="3">
    <source>
        <dbReference type="SMART" id="SM00062"/>
    </source>
</evidence>
<evidence type="ECO:0000256" key="2">
    <source>
        <dbReference type="SAM" id="SignalP"/>
    </source>
</evidence>
<dbReference type="EMBL" id="BAABEO010000024">
    <property type="protein sequence ID" value="GAA3696158.1"/>
    <property type="molecule type" value="Genomic_DNA"/>
</dbReference>
<evidence type="ECO:0000313" key="5">
    <source>
        <dbReference type="Proteomes" id="UP001500752"/>
    </source>
</evidence>